<gene>
    <name evidence="1" type="ORF">ACFSCW_03900</name>
</gene>
<accession>A0ABW4I1G4</accession>
<name>A0ABW4I1G4_9SPHN</name>
<protein>
    <recommendedName>
        <fullName evidence="3">Terminase small subunit</fullName>
    </recommendedName>
</protein>
<dbReference type="Proteomes" id="UP001597115">
    <property type="component" value="Unassembled WGS sequence"/>
</dbReference>
<keyword evidence="2" id="KW-1185">Reference proteome</keyword>
<evidence type="ECO:0000313" key="2">
    <source>
        <dbReference type="Proteomes" id="UP001597115"/>
    </source>
</evidence>
<comment type="caution">
    <text evidence="1">The sequence shown here is derived from an EMBL/GenBank/DDBJ whole genome shotgun (WGS) entry which is preliminary data.</text>
</comment>
<evidence type="ECO:0008006" key="3">
    <source>
        <dbReference type="Google" id="ProtNLM"/>
    </source>
</evidence>
<evidence type="ECO:0000313" key="1">
    <source>
        <dbReference type="EMBL" id="MFD1610939.1"/>
    </source>
</evidence>
<reference evidence="2" key="1">
    <citation type="journal article" date="2019" name="Int. J. Syst. Evol. Microbiol.">
        <title>The Global Catalogue of Microorganisms (GCM) 10K type strain sequencing project: providing services to taxonomists for standard genome sequencing and annotation.</title>
        <authorList>
            <consortium name="The Broad Institute Genomics Platform"/>
            <consortium name="The Broad Institute Genome Sequencing Center for Infectious Disease"/>
            <person name="Wu L."/>
            <person name="Ma J."/>
        </authorList>
    </citation>
    <scope>NUCLEOTIDE SEQUENCE [LARGE SCALE GENOMIC DNA]</scope>
    <source>
        <strain evidence="2">CGMCC 1.16275</strain>
    </source>
</reference>
<dbReference type="RefSeq" id="WP_380887093.1">
    <property type="nucleotide sequence ID" value="NZ_JBHUDY010000001.1"/>
</dbReference>
<dbReference type="EMBL" id="JBHUDY010000001">
    <property type="protein sequence ID" value="MFD1610939.1"/>
    <property type="molecule type" value="Genomic_DNA"/>
</dbReference>
<proteinExistence type="predicted"/>
<sequence>MPDPSDQQESIPFTPVPLLRKRRRGWTPDRQRQFIDALARCGSVSAAARQVGMSARGAYALLDKEGAESFADAWDMAAMMGMDATRENVIDRAMHGAWVPIVRRGQIVRMEFRYFDNLAIALLSGRGRDSYEVQEERRQRRKLRHFWRDEDRKRDEQRAAEEAAQKAFEEECARQRAEIEAKIAKQRADAVRIVAF</sequence>
<organism evidence="1 2">
    <name type="scientific">Sphingomonas tabacisoli</name>
    <dbReference type="NCBI Taxonomy" id="2249466"/>
    <lineage>
        <taxon>Bacteria</taxon>
        <taxon>Pseudomonadati</taxon>
        <taxon>Pseudomonadota</taxon>
        <taxon>Alphaproteobacteria</taxon>
        <taxon>Sphingomonadales</taxon>
        <taxon>Sphingomonadaceae</taxon>
        <taxon>Sphingomonas</taxon>
    </lineage>
</organism>